<evidence type="ECO:0000256" key="1">
    <source>
        <dbReference type="SAM" id="MobiDB-lite"/>
    </source>
</evidence>
<gene>
    <name evidence="3" type="ORF">C5U62_23915</name>
</gene>
<dbReference type="RefSeq" id="WP_108545787.1">
    <property type="nucleotide sequence ID" value="NZ_PYJM01000006.1"/>
</dbReference>
<keyword evidence="2" id="KW-0732">Signal</keyword>
<organism evidence="3 4">
    <name type="scientific">Pseudomonas protegens</name>
    <dbReference type="NCBI Taxonomy" id="380021"/>
    <lineage>
        <taxon>Bacteria</taxon>
        <taxon>Pseudomonadati</taxon>
        <taxon>Pseudomonadota</taxon>
        <taxon>Gammaproteobacteria</taxon>
        <taxon>Pseudomonadales</taxon>
        <taxon>Pseudomonadaceae</taxon>
        <taxon>Pseudomonas</taxon>
    </lineage>
</organism>
<evidence type="ECO:0000313" key="3">
    <source>
        <dbReference type="EMBL" id="PUA42440.1"/>
    </source>
</evidence>
<feature type="signal peptide" evidence="2">
    <location>
        <begin position="1"/>
        <end position="23"/>
    </location>
</feature>
<protein>
    <submittedName>
        <fullName evidence="3">Outer membrane assembly lipoprotein YfiO</fullName>
    </submittedName>
</protein>
<name>A0A2T6GE62_9PSED</name>
<sequence length="732" mass="80331">MRKLLLSSLTLALAALCAGQAQASSDDTCSPTWKLYANQLDGCSNLPFLSPGNDSRVNLRLLLADQGSLPLTPRALAQDELGMGYGPVPFMHYRLYPAAPELDPDTGNPPKPGPSPATEQLDSLLEAVGLRRDSKETAGDGFLSGEGSRCRSNSDASALAFVEQLNQAPLSPEERQALAEARVQLLASCSWNASEMSKLLPGNLNSAAAKAFASYLQAAADFYSGRFSEAGNGFAALKDNPQPWLAETAAYMSPRTTLNLAQQNAFDEWSMVNLEHVDKAVLQQAGAGFEAYLKAYPQGRYAVSAKGLIRRVHWLTGDTPALADDYAWQLTQAPGTPRNMRLDDLVEEVDYKLLSLPEDNFKAPLLLAVKDLMHMRGATPAALTRDTLQQQKALFEGQPALFDYLQAAFSLYVEQQPATALKQLPSQLPAHLDYLSFSQQTLRGLAMQAQQDWKGAEALWLQLLPLAQQPLQREQLELALAYTYERSGQLDKVFAADSPIKTAQVRAILLRQVASPKLLRQQAQKADSAEERNAARFILLYKDLTRGQYAAFGQDYEQLPPTLPDASLPASLGYIYLSTTPLQDFHWNGAQPEAQTPDYRCPSLVETAALLQRDPKAPAGLICLGEFMRFSGFDRMPLDTPPPAQNLGGTPDAFPGKPFSRLDGYQVVINNPKASRDDRAYALYRAINCYASSGHNNCGGAGVEPAVRKAWFRQLKTKLGDTQWSQSLRYYW</sequence>
<proteinExistence type="predicted"/>
<feature type="region of interest" description="Disordered" evidence="1">
    <location>
        <begin position="99"/>
        <end position="119"/>
    </location>
</feature>
<evidence type="ECO:0000313" key="4">
    <source>
        <dbReference type="Proteomes" id="UP000244178"/>
    </source>
</evidence>
<dbReference type="EMBL" id="PYJM01000006">
    <property type="protein sequence ID" value="PUA42440.1"/>
    <property type="molecule type" value="Genomic_DNA"/>
</dbReference>
<dbReference type="InterPro" id="IPR011990">
    <property type="entry name" value="TPR-like_helical_dom_sf"/>
</dbReference>
<comment type="caution">
    <text evidence="3">The sequence shown here is derived from an EMBL/GenBank/DDBJ whole genome shotgun (WGS) entry which is preliminary data.</text>
</comment>
<feature type="chain" id="PRO_5015592572" evidence="2">
    <location>
        <begin position="24"/>
        <end position="732"/>
    </location>
</feature>
<reference evidence="3 4" key="1">
    <citation type="submission" date="2018-03" db="EMBL/GenBank/DDBJ databases">
        <title>Draft genome sequence of the plant growth promoting rhizobacterium Pseudomonas protegens strain BNJ-SS-45 isolated from wheat (Triticum aestivum) rhizosphere.</title>
        <authorList>
            <person name="Bajpai A."/>
            <person name="Shende K."/>
            <person name="Meena N."/>
            <person name="Upadhyayula S.R."/>
            <person name="Suravajhala P."/>
            <person name="Medicherla K.M."/>
            <person name="Johri B.N."/>
        </authorList>
    </citation>
    <scope>NUCLEOTIDE SEQUENCE [LARGE SCALE GENOMIC DNA]</scope>
    <source>
        <strain evidence="3 4">BNJ-SS-45</strain>
    </source>
</reference>
<evidence type="ECO:0000256" key="2">
    <source>
        <dbReference type="SAM" id="SignalP"/>
    </source>
</evidence>
<dbReference type="AlphaFoldDB" id="A0A2T6GE62"/>
<keyword evidence="3" id="KW-0449">Lipoprotein</keyword>
<dbReference type="Gene3D" id="1.25.40.10">
    <property type="entry name" value="Tetratricopeptide repeat domain"/>
    <property type="match status" value="1"/>
</dbReference>
<dbReference type="Proteomes" id="UP000244178">
    <property type="component" value="Unassembled WGS sequence"/>
</dbReference>
<accession>A0A2T6GE62</accession>